<dbReference type="InterPro" id="IPR000832">
    <property type="entry name" value="GPCR_2_secretin-like"/>
</dbReference>
<dbReference type="Gene3D" id="1.20.1070.10">
    <property type="entry name" value="Rhodopsin 7-helix transmembrane proteins"/>
    <property type="match status" value="1"/>
</dbReference>
<feature type="transmembrane region" description="Helical" evidence="5">
    <location>
        <begin position="17"/>
        <end position="42"/>
    </location>
</feature>
<protein>
    <submittedName>
        <fullName evidence="8">GP157-like protein</fullName>
    </submittedName>
</protein>
<evidence type="ECO:0000313" key="8">
    <source>
        <dbReference type="EMBL" id="WAR00497.1"/>
    </source>
</evidence>
<proteinExistence type="predicted"/>
<keyword evidence="4 5" id="KW-0472">Membrane</keyword>
<evidence type="ECO:0000259" key="6">
    <source>
        <dbReference type="PROSITE" id="PS50261"/>
    </source>
</evidence>
<comment type="subcellular location">
    <subcellularLocation>
        <location evidence="1">Membrane</location>
        <topology evidence="1">Multi-pass membrane protein</topology>
    </subcellularLocation>
</comment>
<dbReference type="InterPro" id="IPR017981">
    <property type="entry name" value="GPCR_2-like_7TM"/>
</dbReference>
<feature type="transmembrane region" description="Helical" evidence="5">
    <location>
        <begin position="98"/>
        <end position="123"/>
    </location>
</feature>
<evidence type="ECO:0000256" key="3">
    <source>
        <dbReference type="ARBA" id="ARBA00022989"/>
    </source>
</evidence>
<dbReference type="PANTHER" id="PTHR23112:SF47">
    <property type="entry name" value="G-PROTEIN COUPLED RECEPTOR 157"/>
    <property type="match status" value="1"/>
</dbReference>
<dbReference type="PRINTS" id="PR02001">
    <property type="entry name" value="GCR1CAMPR"/>
</dbReference>
<name>A0ABY7DUH5_MYAAR</name>
<sequence length="411" mass="45797">MLNESTAPQHGIPRSEYIYVTLTAITAGLSIFGGTAICILYLTFKDLRSPARQLLLYVAASDALLALGNLLGIIWYLYSDYAVINKSEGYCDFQSAMTIYFSMTSFSWTVIMGVSLFAAVVLGKAQFTATYMKLFHIVSWIPPGSAFHFQEEKNNIQMIFFESIITVVALCLGVLGTDTSLETASWCWIDPRSPHVLLWQFATGKFLEIAAYIATVVLYTAIKVFLSRQAKKKIRMVTRRRIRKDVMDEANRKLTFVPLVFIVCRIWGTLRFLIGNFGHEIVNKPYVTWINPLQGIGDSAQGIANFVLYCYSTESIRRRMFRHLKCFNKVGPETGVSLDIGSRTITAGPSKTVHTKAASVTPMPPGPESAQHGPATLIYPSEMTTETGDVWIGPPESQNTYSSNLVRVKSV</sequence>
<evidence type="ECO:0000256" key="4">
    <source>
        <dbReference type="ARBA" id="ARBA00023136"/>
    </source>
</evidence>
<dbReference type="PROSITE" id="PS50261">
    <property type="entry name" value="G_PROTEIN_RECEP_F2_4"/>
    <property type="match status" value="1"/>
</dbReference>
<keyword evidence="3 5" id="KW-1133">Transmembrane helix</keyword>
<dbReference type="SUPFAM" id="SSF81321">
    <property type="entry name" value="Family A G protein-coupled receptor-like"/>
    <property type="match status" value="1"/>
</dbReference>
<accession>A0ABY7DUH5</accession>
<evidence type="ECO:0000256" key="1">
    <source>
        <dbReference type="ARBA" id="ARBA00004141"/>
    </source>
</evidence>
<keyword evidence="9" id="KW-1185">Reference proteome</keyword>
<dbReference type="EMBL" id="CP111014">
    <property type="protein sequence ID" value="WAR00497.1"/>
    <property type="molecule type" value="Genomic_DNA"/>
</dbReference>
<reference evidence="8" key="1">
    <citation type="submission" date="2022-11" db="EMBL/GenBank/DDBJ databases">
        <title>Centuries of genome instability and evolution in soft-shell clam transmissible cancer (bioRxiv).</title>
        <authorList>
            <person name="Hart S.F.M."/>
            <person name="Yonemitsu M.A."/>
            <person name="Giersch R.M."/>
            <person name="Beal B.F."/>
            <person name="Arriagada G."/>
            <person name="Davis B.W."/>
            <person name="Ostrander E.A."/>
            <person name="Goff S.P."/>
            <person name="Metzger M.J."/>
        </authorList>
    </citation>
    <scope>NUCLEOTIDE SEQUENCE</scope>
    <source>
        <strain evidence="8">MELC-2E11</strain>
        <tissue evidence="8">Siphon/mantle</tissue>
    </source>
</reference>
<evidence type="ECO:0000256" key="2">
    <source>
        <dbReference type="ARBA" id="ARBA00022692"/>
    </source>
</evidence>
<organism evidence="8 9">
    <name type="scientific">Mya arenaria</name>
    <name type="common">Soft-shell clam</name>
    <dbReference type="NCBI Taxonomy" id="6604"/>
    <lineage>
        <taxon>Eukaryota</taxon>
        <taxon>Metazoa</taxon>
        <taxon>Spiralia</taxon>
        <taxon>Lophotrochozoa</taxon>
        <taxon>Mollusca</taxon>
        <taxon>Bivalvia</taxon>
        <taxon>Autobranchia</taxon>
        <taxon>Heteroconchia</taxon>
        <taxon>Euheterodonta</taxon>
        <taxon>Imparidentia</taxon>
        <taxon>Neoheterodontei</taxon>
        <taxon>Myida</taxon>
        <taxon>Myoidea</taxon>
        <taxon>Myidae</taxon>
        <taxon>Mya</taxon>
    </lineage>
</organism>
<feature type="domain" description="G-protein coupled receptors family 2 profile 2" evidence="6">
    <location>
        <begin position="19"/>
        <end position="313"/>
    </location>
</feature>
<evidence type="ECO:0000256" key="5">
    <source>
        <dbReference type="SAM" id="Phobius"/>
    </source>
</evidence>
<dbReference type="PROSITE" id="PS50262">
    <property type="entry name" value="G_PROTEIN_RECEP_F1_2"/>
    <property type="match status" value="1"/>
</dbReference>
<dbReference type="InterPro" id="IPR017452">
    <property type="entry name" value="GPCR_Rhodpsn_7TM"/>
</dbReference>
<gene>
    <name evidence="8" type="ORF">MAR_024869</name>
</gene>
<dbReference type="InterPro" id="IPR022343">
    <property type="entry name" value="GCR1-cAMP_receptor"/>
</dbReference>
<evidence type="ECO:0000259" key="7">
    <source>
        <dbReference type="PROSITE" id="PS50262"/>
    </source>
</evidence>
<feature type="transmembrane region" description="Helical" evidence="5">
    <location>
        <begin position="54"/>
        <end position="78"/>
    </location>
</feature>
<feature type="transmembrane region" description="Helical" evidence="5">
    <location>
        <begin position="209"/>
        <end position="226"/>
    </location>
</feature>
<dbReference type="Pfam" id="PF00002">
    <property type="entry name" value="7tm_2"/>
    <property type="match status" value="1"/>
</dbReference>
<feature type="transmembrane region" description="Helical" evidence="5">
    <location>
        <begin position="254"/>
        <end position="274"/>
    </location>
</feature>
<evidence type="ECO:0000313" key="9">
    <source>
        <dbReference type="Proteomes" id="UP001164746"/>
    </source>
</evidence>
<feature type="domain" description="G-protein coupled receptors family 1 profile" evidence="7">
    <location>
        <begin position="33"/>
        <end position="309"/>
    </location>
</feature>
<keyword evidence="2 5" id="KW-0812">Transmembrane</keyword>
<feature type="transmembrane region" description="Helical" evidence="5">
    <location>
        <begin position="158"/>
        <end position="176"/>
    </location>
</feature>
<dbReference type="Proteomes" id="UP001164746">
    <property type="component" value="Chromosome 3"/>
</dbReference>
<dbReference type="PANTHER" id="PTHR23112">
    <property type="entry name" value="G PROTEIN-COUPLED RECEPTOR 157-RELATED"/>
    <property type="match status" value="1"/>
</dbReference>